<keyword evidence="3" id="KW-1185">Reference proteome</keyword>
<evidence type="ECO:0000313" key="2">
    <source>
        <dbReference type="EMBL" id="KAJ3643239.1"/>
    </source>
</evidence>
<proteinExistence type="predicted"/>
<gene>
    <name evidence="2" type="ORF">Zmor_025963</name>
</gene>
<dbReference type="Proteomes" id="UP001168821">
    <property type="component" value="Unassembled WGS sequence"/>
</dbReference>
<comment type="caution">
    <text evidence="2">The sequence shown here is derived from an EMBL/GenBank/DDBJ whole genome shotgun (WGS) entry which is preliminary data.</text>
</comment>
<feature type="region of interest" description="Disordered" evidence="1">
    <location>
        <begin position="72"/>
        <end position="131"/>
    </location>
</feature>
<evidence type="ECO:0000313" key="3">
    <source>
        <dbReference type="Proteomes" id="UP001168821"/>
    </source>
</evidence>
<sequence>MFRDRLPPIGAEFIKNKWEGKRGGGDRPSGVIRANTLLVEIGELARVRIGGGGSPNQQTIISSGPNLVEFNIEPLPNKSSKRAEKSNGGTSVGKGLDAEKNRGERVTQASIDFGIKGGTFATQSRGAKHQN</sequence>
<accession>A0AA38M520</accession>
<evidence type="ECO:0000256" key="1">
    <source>
        <dbReference type="SAM" id="MobiDB-lite"/>
    </source>
</evidence>
<protein>
    <submittedName>
        <fullName evidence="2">Uncharacterized protein</fullName>
    </submittedName>
</protein>
<feature type="compositionally biased region" description="Basic and acidic residues" evidence="1">
    <location>
        <begin position="96"/>
        <end position="105"/>
    </location>
</feature>
<organism evidence="2 3">
    <name type="scientific">Zophobas morio</name>
    <dbReference type="NCBI Taxonomy" id="2755281"/>
    <lineage>
        <taxon>Eukaryota</taxon>
        <taxon>Metazoa</taxon>
        <taxon>Ecdysozoa</taxon>
        <taxon>Arthropoda</taxon>
        <taxon>Hexapoda</taxon>
        <taxon>Insecta</taxon>
        <taxon>Pterygota</taxon>
        <taxon>Neoptera</taxon>
        <taxon>Endopterygota</taxon>
        <taxon>Coleoptera</taxon>
        <taxon>Polyphaga</taxon>
        <taxon>Cucujiformia</taxon>
        <taxon>Tenebrionidae</taxon>
        <taxon>Zophobas</taxon>
    </lineage>
</organism>
<name>A0AA38M520_9CUCU</name>
<reference evidence="2" key="1">
    <citation type="journal article" date="2023" name="G3 (Bethesda)">
        <title>Whole genome assemblies of Zophobas morio and Tenebrio molitor.</title>
        <authorList>
            <person name="Kaur S."/>
            <person name="Stinson S.A."/>
            <person name="diCenzo G.C."/>
        </authorList>
    </citation>
    <scope>NUCLEOTIDE SEQUENCE</scope>
    <source>
        <strain evidence="2">QUZm001</strain>
    </source>
</reference>
<dbReference type="EMBL" id="JALNTZ010000008">
    <property type="protein sequence ID" value="KAJ3643239.1"/>
    <property type="molecule type" value="Genomic_DNA"/>
</dbReference>
<dbReference type="AlphaFoldDB" id="A0AA38M520"/>